<dbReference type="AlphaFoldDB" id="A0A6A5XGQ1"/>
<evidence type="ECO:0000313" key="8">
    <source>
        <dbReference type="Proteomes" id="UP000799778"/>
    </source>
</evidence>
<sequence length="491" mass="53874">MRIWLLFSSCGLLVATTRTSNVPATSLCEAWKGSDPANVSVPNEEEYEILKNSNWSPVARRQPACIIRVQNTETLKELLPQLVEAQVQFAIRSGGHMVVPEASNINDGVLIDLSRVDAIKYSPRDQTVLVGSGARWKHLYEVLEMYNRTAVGGRMADIGIGGLLLGGGLSWLSNKYGLACDNVVNYEVILANGTIINANASSSSDLFRALKGGGNNFGIVLHFTLRTYPLQRVWGGTKFYAHEQFPALVAALARYQAAPIQDPDANVMIQGPITNSSYGIILTLVYSQPIENPPAFSAFEGIPVLLDNTAIRTYADLIASANESDISQLLKWDFRTATFALNATLYNELLHITTDSPEVATISKLNSGTFVFNLQPISTGVVKEGKLRGGNSLGLSEEPQVWVEYLTAWSDVKADDLAYSSARSILNRVEQVAHRSGNYHQYKFMNDASWDQDVIGHYGDNNVAFLKSVQVKYDPGRTFQSLVRGGFKIPT</sequence>
<gene>
    <name evidence="7" type="ORF">BU24DRAFT_494436</name>
</gene>
<organism evidence="7 8">
    <name type="scientific">Aaosphaeria arxii CBS 175.79</name>
    <dbReference type="NCBI Taxonomy" id="1450172"/>
    <lineage>
        <taxon>Eukaryota</taxon>
        <taxon>Fungi</taxon>
        <taxon>Dikarya</taxon>
        <taxon>Ascomycota</taxon>
        <taxon>Pezizomycotina</taxon>
        <taxon>Dothideomycetes</taxon>
        <taxon>Pleosporomycetidae</taxon>
        <taxon>Pleosporales</taxon>
        <taxon>Pleosporales incertae sedis</taxon>
        <taxon>Aaosphaeria</taxon>
    </lineage>
</organism>
<keyword evidence="8" id="KW-1185">Reference proteome</keyword>
<keyword evidence="2" id="KW-0285">Flavoprotein</keyword>
<proteinExistence type="inferred from homology"/>
<feature type="domain" description="FAD-binding PCMH-type" evidence="6">
    <location>
        <begin position="59"/>
        <end position="230"/>
    </location>
</feature>
<keyword evidence="5" id="KW-0732">Signal</keyword>
<dbReference type="Proteomes" id="UP000799778">
    <property type="component" value="Unassembled WGS sequence"/>
</dbReference>
<evidence type="ECO:0000256" key="4">
    <source>
        <dbReference type="ARBA" id="ARBA00023002"/>
    </source>
</evidence>
<evidence type="ECO:0000256" key="5">
    <source>
        <dbReference type="SAM" id="SignalP"/>
    </source>
</evidence>
<dbReference type="Gene3D" id="3.30.465.10">
    <property type="match status" value="1"/>
</dbReference>
<name>A0A6A5XGQ1_9PLEO</name>
<dbReference type="GeneID" id="54291447"/>
<dbReference type="InterPro" id="IPR006094">
    <property type="entry name" value="Oxid_FAD_bind_N"/>
</dbReference>
<dbReference type="InterPro" id="IPR016166">
    <property type="entry name" value="FAD-bd_PCMH"/>
</dbReference>
<reference evidence="7" key="1">
    <citation type="journal article" date="2020" name="Stud. Mycol.">
        <title>101 Dothideomycetes genomes: a test case for predicting lifestyles and emergence of pathogens.</title>
        <authorList>
            <person name="Haridas S."/>
            <person name="Albert R."/>
            <person name="Binder M."/>
            <person name="Bloem J."/>
            <person name="Labutti K."/>
            <person name="Salamov A."/>
            <person name="Andreopoulos B."/>
            <person name="Baker S."/>
            <person name="Barry K."/>
            <person name="Bills G."/>
            <person name="Bluhm B."/>
            <person name="Cannon C."/>
            <person name="Castanera R."/>
            <person name="Culley D."/>
            <person name="Daum C."/>
            <person name="Ezra D."/>
            <person name="Gonzalez J."/>
            <person name="Henrissat B."/>
            <person name="Kuo A."/>
            <person name="Liang C."/>
            <person name="Lipzen A."/>
            <person name="Lutzoni F."/>
            <person name="Magnuson J."/>
            <person name="Mondo S."/>
            <person name="Nolan M."/>
            <person name="Ohm R."/>
            <person name="Pangilinan J."/>
            <person name="Park H.-J."/>
            <person name="Ramirez L."/>
            <person name="Alfaro M."/>
            <person name="Sun H."/>
            <person name="Tritt A."/>
            <person name="Yoshinaga Y."/>
            <person name="Zwiers L.-H."/>
            <person name="Turgeon B."/>
            <person name="Goodwin S."/>
            <person name="Spatafora J."/>
            <person name="Crous P."/>
            <person name="Grigoriev I."/>
        </authorList>
    </citation>
    <scope>NUCLEOTIDE SEQUENCE</scope>
    <source>
        <strain evidence="7">CBS 175.79</strain>
    </source>
</reference>
<dbReference type="Pfam" id="PF01565">
    <property type="entry name" value="FAD_binding_4"/>
    <property type="match status" value="1"/>
</dbReference>
<feature type="signal peptide" evidence="5">
    <location>
        <begin position="1"/>
        <end position="19"/>
    </location>
</feature>
<dbReference type="PROSITE" id="PS51387">
    <property type="entry name" value="FAD_PCMH"/>
    <property type="match status" value="1"/>
</dbReference>
<comment type="similarity">
    <text evidence="1">Belongs to the oxygen-dependent FAD-linked oxidoreductase family.</text>
</comment>
<keyword evidence="4" id="KW-0560">Oxidoreductase</keyword>
<dbReference type="GO" id="GO:0071949">
    <property type="term" value="F:FAD binding"/>
    <property type="evidence" value="ECO:0007669"/>
    <property type="project" value="InterPro"/>
</dbReference>
<evidence type="ECO:0000256" key="1">
    <source>
        <dbReference type="ARBA" id="ARBA00005466"/>
    </source>
</evidence>
<keyword evidence="3" id="KW-0274">FAD</keyword>
<dbReference type="OrthoDB" id="2151789at2759"/>
<dbReference type="InterPro" id="IPR036318">
    <property type="entry name" value="FAD-bd_PCMH-like_sf"/>
</dbReference>
<dbReference type="PANTHER" id="PTHR42973">
    <property type="entry name" value="BINDING OXIDOREDUCTASE, PUTATIVE (AFU_ORTHOLOGUE AFUA_1G17690)-RELATED"/>
    <property type="match status" value="1"/>
</dbReference>
<dbReference type="SUPFAM" id="SSF56176">
    <property type="entry name" value="FAD-binding/transporter-associated domain-like"/>
    <property type="match status" value="1"/>
</dbReference>
<dbReference type="RefSeq" id="XP_033380754.1">
    <property type="nucleotide sequence ID" value="XM_033534050.1"/>
</dbReference>
<evidence type="ECO:0000256" key="2">
    <source>
        <dbReference type="ARBA" id="ARBA00022630"/>
    </source>
</evidence>
<dbReference type="InterPro" id="IPR016169">
    <property type="entry name" value="FAD-bd_PCMH_sub2"/>
</dbReference>
<dbReference type="PANTHER" id="PTHR42973:SF54">
    <property type="entry name" value="FAD-BINDING PCMH-TYPE DOMAIN-CONTAINING PROTEIN"/>
    <property type="match status" value="1"/>
</dbReference>
<evidence type="ECO:0000313" key="7">
    <source>
        <dbReference type="EMBL" id="KAF2012415.1"/>
    </source>
</evidence>
<evidence type="ECO:0000259" key="6">
    <source>
        <dbReference type="PROSITE" id="PS51387"/>
    </source>
</evidence>
<evidence type="ECO:0000256" key="3">
    <source>
        <dbReference type="ARBA" id="ARBA00022827"/>
    </source>
</evidence>
<feature type="chain" id="PRO_5025456220" evidence="5">
    <location>
        <begin position="20"/>
        <end position="491"/>
    </location>
</feature>
<dbReference type="InterPro" id="IPR050416">
    <property type="entry name" value="FAD-linked_Oxidoreductase"/>
</dbReference>
<dbReference type="EMBL" id="ML978072">
    <property type="protein sequence ID" value="KAF2012415.1"/>
    <property type="molecule type" value="Genomic_DNA"/>
</dbReference>
<protein>
    <submittedName>
        <fullName evidence="7">Putative FAD-binding oxidoreductase</fullName>
    </submittedName>
</protein>
<accession>A0A6A5XGQ1</accession>
<dbReference type="GO" id="GO:0016491">
    <property type="term" value="F:oxidoreductase activity"/>
    <property type="evidence" value="ECO:0007669"/>
    <property type="project" value="UniProtKB-KW"/>
</dbReference>